<evidence type="ECO:0000313" key="2">
    <source>
        <dbReference type="Proteomes" id="UP000823775"/>
    </source>
</evidence>
<accession>A0ABS8WRR0</accession>
<organism evidence="1 2">
    <name type="scientific">Datura stramonium</name>
    <name type="common">Jimsonweed</name>
    <name type="synonym">Common thornapple</name>
    <dbReference type="NCBI Taxonomy" id="4076"/>
    <lineage>
        <taxon>Eukaryota</taxon>
        <taxon>Viridiplantae</taxon>
        <taxon>Streptophyta</taxon>
        <taxon>Embryophyta</taxon>
        <taxon>Tracheophyta</taxon>
        <taxon>Spermatophyta</taxon>
        <taxon>Magnoliopsida</taxon>
        <taxon>eudicotyledons</taxon>
        <taxon>Gunneridae</taxon>
        <taxon>Pentapetalae</taxon>
        <taxon>asterids</taxon>
        <taxon>lamiids</taxon>
        <taxon>Solanales</taxon>
        <taxon>Solanaceae</taxon>
        <taxon>Solanoideae</taxon>
        <taxon>Datureae</taxon>
        <taxon>Datura</taxon>
    </lineage>
</organism>
<evidence type="ECO:0000313" key="1">
    <source>
        <dbReference type="EMBL" id="MCE3215612.1"/>
    </source>
</evidence>
<keyword evidence="2" id="KW-1185">Reference proteome</keyword>
<reference evidence="1 2" key="1">
    <citation type="journal article" date="2021" name="BMC Genomics">
        <title>Datura genome reveals duplications of psychoactive alkaloid biosynthetic genes and high mutation rate following tissue culture.</title>
        <authorList>
            <person name="Rajewski A."/>
            <person name="Carter-House D."/>
            <person name="Stajich J."/>
            <person name="Litt A."/>
        </authorList>
    </citation>
    <scope>NUCLEOTIDE SEQUENCE [LARGE SCALE GENOMIC DNA]</scope>
    <source>
        <strain evidence="1">AR-01</strain>
    </source>
</reference>
<gene>
    <name evidence="1" type="ORF">HAX54_002971</name>
</gene>
<comment type="caution">
    <text evidence="1">The sequence shown here is derived from an EMBL/GenBank/DDBJ whole genome shotgun (WGS) entry which is preliminary data.</text>
</comment>
<name>A0ABS8WRR0_DATST</name>
<dbReference type="Proteomes" id="UP000823775">
    <property type="component" value="Unassembled WGS sequence"/>
</dbReference>
<sequence length="119" mass="13063">MGLAAVRWLLGIWWRRKKRGREAKVTGGGATLCSQSSGSSGARLCLAAVAAWWSGRKERERKRCGGCCFVGRGWEVLAGGVRCWCSCCDGEEKGETEVSGWSDGWEVMERVTDGLMDRN</sequence>
<protein>
    <submittedName>
        <fullName evidence="1">Uncharacterized protein</fullName>
    </submittedName>
</protein>
<proteinExistence type="predicted"/>
<dbReference type="EMBL" id="JACEIK010011329">
    <property type="protein sequence ID" value="MCE3215612.1"/>
    <property type="molecule type" value="Genomic_DNA"/>
</dbReference>